<sequence length="147" mass="17021">MNLGWNCMDKGDNLSCSNNLKNKLSVVTKEKDKLTIEMEDQQKKMEFLQNDCQDELSKAKVHVEELSRKLSCMEVKIHVDDVTNKKEMSKLRMRLRGTQAKLDAFRCRYKEAIDESFLMNKKYKDQLASKGLEVLNLMKQLAAAKGQ</sequence>
<name>A0A371EC88_MUCPR</name>
<dbReference type="STRING" id="157652.A0A371EC88"/>
<dbReference type="EMBL" id="QJKJ01014780">
    <property type="protein sequence ID" value="RDX63648.1"/>
    <property type="molecule type" value="Genomic_DNA"/>
</dbReference>
<comment type="caution">
    <text evidence="2">The sequence shown here is derived from an EMBL/GenBank/DDBJ whole genome shotgun (WGS) entry which is preliminary data.</text>
</comment>
<reference evidence="2" key="1">
    <citation type="submission" date="2018-05" db="EMBL/GenBank/DDBJ databases">
        <title>Draft genome of Mucuna pruriens seed.</title>
        <authorList>
            <person name="Nnadi N.E."/>
            <person name="Vos R."/>
            <person name="Hasami M.H."/>
            <person name="Devisetty U.K."/>
            <person name="Aguiy J.C."/>
        </authorList>
    </citation>
    <scope>NUCLEOTIDE SEQUENCE [LARGE SCALE GENOMIC DNA]</scope>
    <source>
        <strain evidence="2">JCA_2017</strain>
    </source>
</reference>
<dbReference type="GO" id="GO:0012505">
    <property type="term" value="C:endomembrane system"/>
    <property type="evidence" value="ECO:0007669"/>
    <property type="project" value="TreeGrafter"/>
</dbReference>
<gene>
    <name evidence="2" type="primary">KIN7O</name>
    <name evidence="2" type="ORF">CR513_57894</name>
</gene>
<keyword evidence="3" id="KW-1185">Reference proteome</keyword>
<dbReference type="Proteomes" id="UP000257109">
    <property type="component" value="Unassembled WGS sequence"/>
</dbReference>
<feature type="non-terminal residue" evidence="2">
    <location>
        <position position="1"/>
    </location>
</feature>
<evidence type="ECO:0000256" key="1">
    <source>
        <dbReference type="SAM" id="Coils"/>
    </source>
</evidence>
<proteinExistence type="predicted"/>
<organism evidence="2 3">
    <name type="scientific">Mucuna pruriens</name>
    <name type="common">Velvet bean</name>
    <name type="synonym">Dolichos pruriens</name>
    <dbReference type="NCBI Taxonomy" id="157652"/>
    <lineage>
        <taxon>Eukaryota</taxon>
        <taxon>Viridiplantae</taxon>
        <taxon>Streptophyta</taxon>
        <taxon>Embryophyta</taxon>
        <taxon>Tracheophyta</taxon>
        <taxon>Spermatophyta</taxon>
        <taxon>Magnoliopsida</taxon>
        <taxon>eudicotyledons</taxon>
        <taxon>Gunneridae</taxon>
        <taxon>Pentapetalae</taxon>
        <taxon>rosids</taxon>
        <taxon>fabids</taxon>
        <taxon>Fabales</taxon>
        <taxon>Fabaceae</taxon>
        <taxon>Papilionoideae</taxon>
        <taxon>50 kb inversion clade</taxon>
        <taxon>NPAAA clade</taxon>
        <taxon>indigoferoid/millettioid clade</taxon>
        <taxon>Phaseoleae</taxon>
        <taxon>Mucuna</taxon>
    </lineage>
</organism>
<evidence type="ECO:0000313" key="3">
    <source>
        <dbReference type="Proteomes" id="UP000257109"/>
    </source>
</evidence>
<dbReference type="PANTHER" id="PTHR36362:SF3">
    <property type="entry name" value="PROTEIN HOOK HOMOLOG 3-LIKE"/>
    <property type="match status" value="1"/>
</dbReference>
<dbReference type="OrthoDB" id="3176171at2759"/>
<keyword evidence="1" id="KW-0175">Coiled coil</keyword>
<dbReference type="PANTHER" id="PTHR36362">
    <property type="entry name" value="DNA-DIRECTED RNA POLYMERASE SUBUNIT BETA"/>
    <property type="match status" value="1"/>
</dbReference>
<dbReference type="AlphaFoldDB" id="A0A371EC88"/>
<accession>A0A371EC88</accession>
<protein>
    <submittedName>
        <fullName evidence="2">Kinesin-like protein KIN-7O</fullName>
    </submittedName>
</protein>
<evidence type="ECO:0000313" key="2">
    <source>
        <dbReference type="EMBL" id="RDX63648.1"/>
    </source>
</evidence>
<feature type="coiled-coil region" evidence="1">
    <location>
        <begin position="17"/>
        <end position="58"/>
    </location>
</feature>